<dbReference type="RefSeq" id="WP_091498601.1">
    <property type="nucleotide sequence ID" value="NZ_FOMH01000018.1"/>
</dbReference>
<accession>A0A1I1X1X8</accession>
<gene>
    <name evidence="1" type="ORF">SAMN05216297_11820</name>
</gene>
<evidence type="ECO:0000313" key="2">
    <source>
        <dbReference type="Proteomes" id="UP000199672"/>
    </source>
</evidence>
<reference evidence="2" key="1">
    <citation type="submission" date="2016-10" db="EMBL/GenBank/DDBJ databases">
        <authorList>
            <person name="Varghese N."/>
            <person name="Submissions S."/>
        </authorList>
    </citation>
    <scope>NUCLEOTIDE SEQUENCE [LARGE SCALE GENOMIC DNA]</scope>
    <source>
        <strain evidence="2">CGMCC 1.10370</strain>
    </source>
</reference>
<sequence length="117" mass="14148">MPYKTKQNYVSMCFKKNKPRIAPISTNFLIREIREFVAKKKIHRAMFFIKNEMPYKTKQNYVSMCFKKNKPRIAPISTNFLIREIREFVAKKKYTELCFLLKMKCLTRQSKTMFLCV</sequence>
<protein>
    <submittedName>
        <fullName evidence="1">Uncharacterized protein</fullName>
    </submittedName>
</protein>
<dbReference type="AlphaFoldDB" id="A0A1I1X1X8"/>
<organism evidence="1 2">
    <name type="scientific">Flavobacterium phragmitis</name>
    <dbReference type="NCBI Taxonomy" id="739143"/>
    <lineage>
        <taxon>Bacteria</taxon>
        <taxon>Pseudomonadati</taxon>
        <taxon>Bacteroidota</taxon>
        <taxon>Flavobacteriia</taxon>
        <taxon>Flavobacteriales</taxon>
        <taxon>Flavobacteriaceae</taxon>
        <taxon>Flavobacterium</taxon>
    </lineage>
</organism>
<dbReference type="Proteomes" id="UP000199672">
    <property type="component" value="Unassembled WGS sequence"/>
</dbReference>
<keyword evidence="2" id="KW-1185">Reference proteome</keyword>
<dbReference type="STRING" id="739143.SAMN05216297_11820"/>
<dbReference type="EMBL" id="FOMH01000018">
    <property type="protein sequence ID" value="SFE01367.1"/>
    <property type="molecule type" value="Genomic_DNA"/>
</dbReference>
<evidence type="ECO:0000313" key="1">
    <source>
        <dbReference type="EMBL" id="SFE01367.1"/>
    </source>
</evidence>
<proteinExistence type="predicted"/>
<name>A0A1I1X1X8_9FLAO</name>